<gene>
    <name evidence="1" type="ORF">Fot_12963</name>
</gene>
<sequence>MGNCSLKSVSDAVERFDFIRIMTDSGDILELKGPKLVREVLDNFPGYKIFLDNFPGYKIFLQNQIFSPLFDHQQLVDGQFYYLLRIRDEKMNPAYKRFEDFEAVTRLGNRRKGVWRVKLVINSEKLEDILSEEVNTEAFIEHIRIAATATPGGTKRVNRAVALTGTGTAAGAGG</sequence>
<name>A0ABD1W2M1_9LAMI</name>
<dbReference type="InterPro" id="IPR025322">
    <property type="entry name" value="PADRE_dom"/>
</dbReference>
<evidence type="ECO:0000313" key="1">
    <source>
        <dbReference type="EMBL" id="KAL2543730.1"/>
    </source>
</evidence>
<evidence type="ECO:0000313" key="2">
    <source>
        <dbReference type="Proteomes" id="UP001604277"/>
    </source>
</evidence>
<dbReference type="Proteomes" id="UP001604277">
    <property type="component" value="Unassembled WGS sequence"/>
</dbReference>
<reference evidence="2" key="1">
    <citation type="submission" date="2024-07" db="EMBL/GenBank/DDBJ databases">
        <title>Two chromosome-level genome assemblies of Korean endemic species Abeliophyllum distichum and Forsythia ovata (Oleaceae).</title>
        <authorList>
            <person name="Jang H."/>
        </authorList>
    </citation>
    <scope>NUCLEOTIDE SEQUENCE [LARGE SCALE GENOMIC DNA]</scope>
</reference>
<dbReference type="EMBL" id="JBFOLJ010000004">
    <property type="protein sequence ID" value="KAL2543730.1"/>
    <property type="molecule type" value="Genomic_DNA"/>
</dbReference>
<comment type="caution">
    <text evidence="1">The sequence shown here is derived from an EMBL/GenBank/DDBJ whole genome shotgun (WGS) entry which is preliminary data.</text>
</comment>
<organism evidence="1 2">
    <name type="scientific">Forsythia ovata</name>
    <dbReference type="NCBI Taxonomy" id="205694"/>
    <lineage>
        <taxon>Eukaryota</taxon>
        <taxon>Viridiplantae</taxon>
        <taxon>Streptophyta</taxon>
        <taxon>Embryophyta</taxon>
        <taxon>Tracheophyta</taxon>
        <taxon>Spermatophyta</taxon>
        <taxon>Magnoliopsida</taxon>
        <taxon>eudicotyledons</taxon>
        <taxon>Gunneridae</taxon>
        <taxon>Pentapetalae</taxon>
        <taxon>asterids</taxon>
        <taxon>lamiids</taxon>
        <taxon>Lamiales</taxon>
        <taxon>Oleaceae</taxon>
        <taxon>Forsythieae</taxon>
        <taxon>Forsythia</taxon>
    </lineage>
</organism>
<dbReference type="AlphaFoldDB" id="A0ABD1W2M1"/>
<accession>A0ABD1W2M1</accession>
<dbReference type="PANTHER" id="PTHR33148:SF33">
    <property type="entry name" value="DUF4228 DOMAIN PROTEIN"/>
    <property type="match status" value="1"/>
</dbReference>
<keyword evidence="2" id="KW-1185">Reference proteome</keyword>
<dbReference type="PANTHER" id="PTHR33148">
    <property type="entry name" value="PLASTID MOVEMENT IMPAIRED PROTEIN-RELATED"/>
    <property type="match status" value="1"/>
</dbReference>
<protein>
    <submittedName>
        <fullName evidence="1">Uncharacterized protein</fullName>
    </submittedName>
</protein>
<proteinExistence type="predicted"/>
<dbReference type="Pfam" id="PF14009">
    <property type="entry name" value="PADRE"/>
    <property type="match status" value="1"/>
</dbReference>